<keyword evidence="7" id="KW-1185">Reference proteome</keyword>
<evidence type="ECO:0000313" key="6">
    <source>
        <dbReference type="EMBL" id="QPC82668.1"/>
    </source>
</evidence>
<evidence type="ECO:0000256" key="1">
    <source>
        <dbReference type="ARBA" id="ARBA00004141"/>
    </source>
</evidence>
<gene>
    <name evidence="6" type="ORF">G4Y79_23770</name>
</gene>
<feature type="transmembrane region" description="Helical" evidence="5">
    <location>
        <begin position="72"/>
        <end position="90"/>
    </location>
</feature>
<feature type="transmembrane region" description="Helical" evidence="5">
    <location>
        <begin position="47"/>
        <end position="66"/>
    </location>
</feature>
<dbReference type="Pfam" id="PF13564">
    <property type="entry name" value="DoxX_2"/>
    <property type="match status" value="1"/>
</dbReference>
<comment type="subcellular location">
    <subcellularLocation>
        <location evidence="1">Membrane</location>
        <topology evidence="1">Multi-pass membrane protein</topology>
    </subcellularLocation>
</comment>
<keyword evidence="2 5" id="KW-0812">Transmembrane</keyword>
<accession>A0A7S8E943</accession>
<dbReference type="InterPro" id="IPR032808">
    <property type="entry name" value="DoxX"/>
</dbReference>
<feature type="transmembrane region" description="Helical" evidence="5">
    <location>
        <begin position="6"/>
        <end position="26"/>
    </location>
</feature>
<dbReference type="AlphaFoldDB" id="A0A7S8E943"/>
<dbReference type="GO" id="GO:0016020">
    <property type="term" value="C:membrane"/>
    <property type="evidence" value="ECO:0007669"/>
    <property type="project" value="UniProtKB-SubCell"/>
</dbReference>
<keyword evidence="4 5" id="KW-0472">Membrane</keyword>
<dbReference type="KEGG" id="pmet:G4Y79_23770"/>
<dbReference type="RefSeq" id="WP_195170737.1">
    <property type="nucleotide sequence ID" value="NZ_CP062983.1"/>
</dbReference>
<dbReference type="Proteomes" id="UP000594468">
    <property type="component" value="Chromosome"/>
</dbReference>
<evidence type="ECO:0000256" key="3">
    <source>
        <dbReference type="ARBA" id="ARBA00022989"/>
    </source>
</evidence>
<evidence type="ECO:0000256" key="2">
    <source>
        <dbReference type="ARBA" id="ARBA00022692"/>
    </source>
</evidence>
<dbReference type="EMBL" id="CP062983">
    <property type="protein sequence ID" value="QPC82668.1"/>
    <property type="molecule type" value="Genomic_DNA"/>
</dbReference>
<reference evidence="6 7" key="1">
    <citation type="submission" date="2020-02" db="EMBL/GenBank/DDBJ databases">
        <authorList>
            <person name="Zheng R.K."/>
            <person name="Sun C.M."/>
        </authorList>
    </citation>
    <scope>NUCLEOTIDE SEQUENCE [LARGE SCALE GENOMIC DNA]</scope>
    <source>
        <strain evidence="7">rifampicinis</strain>
    </source>
</reference>
<evidence type="ECO:0000256" key="5">
    <source>
        <dbReference type="SAM" id="Phobius"/>
    </source>
</evidence>
<proteinExistence type="predicted"/>
<feature type="transmembrane region" description="Helical" evidence="5">
    <location>
        <begin position="102"/>
        <end position="121"/>
    </location>
</feature>
<organism evidence="6 7">
    <name type="scientific">Phototrophicus methaneseepsis</name>
    <dbReference type="NCBI Taxonomy" id="2710758"/>
    <lineage>
        <taxon>Bacteria</taxon>
        <taxon>Bacillati</taxon>
        <taxon>Chloroflexota</taxon>
        <taxon>Candidatus Thermofontia</taxon>
        <taxon>Phototrophicales</taxon>
        <taxon>Phototrophicaceae</taxon>
        <taxon>Phototrophicus</taxon>
    </lineage>
</organism>
<evidence type="ECO:0000256" key="4">
    <source>
        <dbReference type="ARBA" id="ARBA00023136"/>
    </source>
</evidence>
<protein>
    <submittedName>
        <fullName evidence="6">DoxX family protein</fullName>
    </submittedName>
</protein>
<sequence length="124" mass="13127">MDTTLLSIVQILTAVAFAGAGIMKLTQPKVKLQTNMGWVEDFSQNQVRLIGLLELLGAIGLILPVLLNILPWLTPIAAAGLVLTMIGAAITHIRRGELPQMVPSVVLGILAAIVFIGHATLLSL</sequence>
<evidence type="ECO:0000313" key="7">
    <source>
        <dbReference type="Proteomes" id="UP000594468"/>
    </source>
</evidence>
<keyword evidence="3 5" id="KW-1133">Transmembrane helix</keyword>
<name>A0A7S8E943_9CHLR</name>